<keyword evidence="8" id="KW-0456">Lyase</keyword>
<dbReference type="CDD" id="cd14958">
    <property type="entry name" value="NHL_PAL_like"/>
    <property type="match status" value="1"/>
</dbReference>
<evidence type="ECO:0000256" key="8">
    <source>
        <dbReference type="ARBA" id="ARBA00023239"/>
    </source>
</evidence>
<evidence type="ECO:0000256" key="1">
    <source>
        <dbReference type="ARBA" id="ARBA00001947"/>
    </source>
</evidence>
<dbReference type="Gene3D" id="2.120.10.30">
    <property type="entry name" value="TolB, C-terminal domain"/>
    <property type="match status" value="1"/>
</dbReference>
<evidence type="ECO:0000256" key="2">
    <source>
        <dbReference type="ARBA" id="ARBA00012343"/>
    </source>
</evidence>
<dbReference type="EC" id="4.3.2.5" evidence="2"/>
<accession>A0ABN7AJT9</accession>
<sequence>MTNNHLSVLVSFSIYASSFVAFSNVERFNQQLTSNQSPDTWNAAKWLSNDLVLGQVGGIAVDKNDTVYIFHRGNHLWTSSSFGQADNVYTEQYNGAINESTIIMVDKNGRVMKKLGEHMFYLPHGITVDSDFNIWVTDVALHQVMKFKPASNDAVLVKGKRFVPGKDSNHFCKPTSVAVLQNGDFFVADGYCNSRIVKFDSNGKKILEWGRSTVRHHGMRIPGPGEFFIPHALALNSDESLLCVADRENGRVQCFHPSNGTYSSLLSKLPFPLRTVYSIAYSNFGGGSFVLVNGPRMFNDLVQGFVVSPSGRWIGSFGSNELNAPHDLAVSADGSAIYVAEITVSGPRAWKFVHKGLTQSGPETTNCKDGDSRKALLPGDGNNEKSTDSLNVNVGEESGLAGAILITSACLVFSIAVIFMGFAYRRSKASVAKDTVSLLPHSEL</sequence>
<keyword evidence="7" id="KW-0325">Glycoprotein</keyword>
<organism evidence="11 12">
    <name type="scientific">Nesidiocoris tenuis</name>
    <dbReference type="NCBI Taxonomy" id="355587"/>
    <lineage>
        <taxon>Eukaryota</taxon>
        <taxon>Metazoa</taxon>
        <taxon>Ecdysozoa</taxon>
        <taxon>Arthropoda</taxon>
        <taxon>Hexapoda</taxon>
        <taxon>Insecta</taxon>
        <taxon>Pterygota</taxon>
        <taxon>Neoptera</taxon>
        <taxon>Paraneoptera</taxon>
        <taxon>Hemiptera</taxon>
        <taxon>Heteroptera</taxon>
        <taxon>Panheteroptera</taxon>
        <taxon>Cimicomorpha</taxon>
        <taxon>Miridae</taxon>
        <taxon>Dicyphina</taxon>
        <taxon>Nesidiocoris</taxon>
    </lineage>
</organism>
<evidence type="ECO:0000313" key="12">
    <source>
        <dbReference type="Proteomes" id="UP001307889"/>
    </source>
</evidence>
<keyword evidence="10" id="KW-0812">Transmembrane</keyword>
<evidence type="ECO:0000313" key="11">
    <source>
        <dbReference type="EMBL" id="BES91141.1"/>
    </source>
</evidence>
<reference evidence="11 12" key="1">
    <citation type="submission" date="2023-09" db="EMBL/GenBank/DDBJ databases">
        <title>Nesidiocoris tenuis whole genome shotgun sequence.</title>
        <authorList>
            <person name="Shibata T."/>
            <person name="Shimoda M."/>
            <person name="Kobayashi T."/>
            <person name="Uehara T."/>
        </authorList>
    </citation>
    <scope>NUCLEOTIDE SEQUENCE [LARGE SCALE GENOMIC DNA]</scope>
    <source>
        <strain evidence="11 12">Japan</strain>
    </source>
</reference>
<dbReference type="Proteomes" id="UP001307889">
    <property type="component" value="Chromosome 2"/>
</dbReference>
<keyword evidence="12" id="KW-1185">Reference proteome</keyword>
<feature type="repeat" description="NHL" evidence="9">
    <location>
        <begin position="118"/>
        <end position="150"/>
    </location>
</feature>
<keyword evidence="10" id="KW-1133">Transmembrane helix</keyword>
<evidence type="ECO:0000256" key="6">
    <source>
        <dbReference type="ARBA" id="ARBA00023157"/>
    </source>
</evidence>
<evidence type="ECO:0000256" key="9">
    <source>
        <dbReference type="PROSITE-ProRule" id="PRU00504"/>
    </source>
</evidence>
<proteinExistence type="predicted"/>
<evidence type="ECO:0000256" key="3">
    <source>
        <dbReference type="ARBA" id="ARBA00022723"/>
    </source>
</evidence>
<dbReference type="PROSITE" id="PS51125">
    <property type="entry name" value="NHL"/>
    <property type="match status" value="3"/>
</dbReference>
<evidence type="ECO:0000256" key="7">
    <source>
        <dbReference type="ARBA" id="ARBA00023180"/>
    </source>
</evidence>
<dbReference type="Pfam" id="PF01436">
    <property type="entry name" value="NHL"/>
    <property type="match status" value="2"/>
</dbReference>
<evidence type="ECO:0000256" key="10">
    <source>
        <dbReference type="SAM" id="Phobius"/>
    </source>
</evidence>
<feature type="repeat" description="NHL" evidence="9">
    <location>
        <begin position="222"/>
        <end position="258"/>
    </location>
</feature>
<dbReference type="PRINTS" id="PR00790">
    <property type="entry name" value="PAMONOXGNASE"/>
</dbReference>
<feature type="repeat" description="NHL" evidence="9">
    <location>
        <begin position="163"/>
        <end position="202"/>
    </location>
</feature>
<keyword evidence="6" id="KW-1015">Disulfide bond</keyword>
<keyword evidence="4" id="KW-0732">Signal</keyword>
<dbReference type="PANTHER" id="PTHR10680:SF14">
    <property type="entry name" value="PEPTIDYL-GLYCINE ALPHA-AMIDATING MONOOXYGENASE"/>
    <property type="match status" value="1"/>
</dbReference>
<dbReference type="PANTHER" id="PTHR10680">
    <property type="entry name" value="PEPTIDYL-GLYCINE ALPHA-AMIDATING MONOOXYGENASE"/>
    <property type="match status" value="1"/>
</dbReference>
<name>A0ABN7AJT9_9HEMI</name>
<keyword evidence="5" id="KW-0677">Repeat</keyword>
<gene>
    <name evidence="11" type="ORF">NTJ_03948</name>
</gene>
<comment type="cofactor">
    <cofactor evidence="1">
        <name>Zn(2+)</name>
        <dbReference type="ChEBI" id="CHEBI:29105"/>
    </cofactor>
</comment>
<keyword evidence="3" id="KW-0479">Metal-binding</keyword>
<keyword evidence="10" id="KW-0472">Membrane</keyword>
<dbReference type="InterPro" id="IPR001258">
    <property type="entry name" value="NHL_repeat"/>
</dbReference>
<dbReference type="InterPro" id="IPR000720">
    <property type="entry name" value="PHM/PAL"/>
</dbReference>
<feature type="transmembrane region" description="Helical" evidence="10">
    <location>
        <begin position="400"/>
        <end position="424"/>
    </location>
</feature>
<evidence type="ECO:0000256" key="4">
    <source>
        <dbReference type="ARBA" id="ARBA00022729"/>
    </source>
</evidence>
<dbReference type="SUPFAM" id="SSF63829">
    <property type="entry name" value="Calcium-dependent phosphotriesterase"/>
    <property type="match status" value="1"/>
</dbReference>
<dbReference type="InterPro" id="IPR011042">
    <property type="entry name" value="6-blade_b-propeller_TolB-like"/>
</dbReference>
<evidence type="ECO:0000256" key="5">
    <source>
        <dbReference type="ARBA" id="ARBA00022737"/>
    </source>
</evidence>
<protein>
    <recommendedName>
        <fullName evidence="2">peptidylamidoglycolate lyase</fullName>
        <ecNumber evidence="2">4.3.2.5</ecNumber>
    </recommendedName>
</protein>
<dbReference type="EMBL" id="AP028910">
    <property type="protein sequence ID" value="BES91141.1"/>
    <property type="molecule type" value="Genomic_DNA"/>
</dbReference>